<sequence length="161" mass="18351">IKPPVVVQPRLPVRIKKVIKPPVEVKSSLAINTKDVKKQQVEVKSSLPIRTKDVIKPSVQLKSSLAMQAVEKCNRKRKQGPTNDSTKTESTAYSIDNTILNYPKKFKQRHSENVVSPSHRCKLQLRYPSEVENTNIRSDGRFISCKLVFRVCICFESNESF</sequence>
<reference evidence="1" key="1">
    <citation type="submission" date="2015-11" db="EMBL/GenBank/DDBJ databases">
        <title>De novo transcriptome assembly of four potential Pierce s Disease insect vectors from Arizona vineyards.</title>
        <authorList>
            <person name="Tassone E.E."/>
        </authorList>
    </citation>
    <scope>NUCLEOTIDE SEQUENCE</scope>
</reference>
<evidence type="ECO:0000313" key="1">
    <source>
        <dbReference type="EMBL" id="JAT25018.1"/>
    </source>
</evidence>
<organism evidence="1">
    <name type="scientific">Graphocephala atropunctata</name>
    <dbReference type="NCBI Taxonomy" id="36148"/>
    <lineage>
        <taxon>Eukaryota</taxon>
        <taxon>Metazoa</taxon>
        <taxon>Ecdysozoa</taxon>
        <taxon>Arthropoda</taxon>
        <taxon>Hexapoda</taxon>
        <taxon>Insecta</taxon>
        <taxon>Pterygota</taxon>
        <taxon>Neoptera</taxon>
        <taxon>Paraneoptera</taxon>
        <taxon>Hemiptera</taxon>
        <taxon>Auchenorrhyncha</taxon>
        <taxon>Membracoidea</taxon>
        <taxon>Cicadellidae</taxon>
        <taxon>Cicadellinae</taxon>
        <taxon>Cicadellini</taxon>
        <taxon>Graphocephala</taxon>
    </lineage>
</organism>
<protein>
    <submittedName>
        <fullName evidence="1">Uncharacterized protein</fullName>
    </submittedName>
</protein>
<proteinExistence type="predicted"/>
<name>A0A1B6LMZ3_9HEMI</name>
<gene>
    <name evidence="1" type="ORF">g.50297</name>
</gene>
<accession>A0A1B6LMZ3</accession>
<dbReference type="EMBL" id="GEBQ01014959">
    <property type="protein sequence ID" value="JAT25018.1"/>
    <property type="molecule type" value="Transcribed_RNA"/>
</dbReference>
<feature type="non-terminal residue" evidence="1">
    <location>
        <position position="1"/>
    </location>
</feature>
<dbReference type="AlphaFoldDB" id="A0A1B6LMZ3"/>